<accession>A0A2N7WBC0</accession>
<sequence length="171" mass="18978">MEDYVAIVHQFGRTYRAFLSAFEAHVGHAMPRWRILLALTDADGEWSQKRLVERLRIDPGALTRQLKALEAIGWIERSIDARDNRITNVRLTDIGRSAVDASLPQRNAFLRETMGSLPDDALAALSDALTKLETRIGDVAQCLPLSTEDAECIDPVAETDTTNPPQAAPIR</sequence>
<dbReference type="InterPro" id="IPR011991">
    <property type="entry name" value="ArsR-like_HTH"/>
</dbReference>
<evidence type="ECO:0000313" key="2">
    <source>
        <dbReference type="EMBL" id="PMS26681.1"/>
    </source>
</evidence>
<dbReference type="Gene3D" id="1.10.10.10">
    <property type="entry name" value="Winged helix-like DNA-binding domain superfamily/Winged helix DNA-binding domain"/>
    <property type="match status" value="1"/>
</dbReference>
<gene>
    <name evidence="2" type="ORF">C0Z19_07070</name>
</gene>
<organism evidence="2 3">
    <name type="scientific">Trinickia soli</name>
    <dbReference type="NCBI Taxonomy" id="380675"/>
    <lineage>
        <taxon>Bacteria</taxon>
        <taxon>Pseudomonadati</taxon>
        <taxon>Pseudomonadota</taxon>
        <taxon>Betaproteobacteria</taxon>
        <taxon>Burkholderiales</taxon>
        <taxon>Burkholderiaceae</taxon>
        <taxon>Trinickia</taxon>
    </lineage>
</organism>
<dbReference type="PROSITE" id="PS50995">
    <property type="entry name" value="HTH_MARR_2"/>
    <property type="match status" value="1"/>
</dbReference>
<comment type="caution">
    <text evidence="2">The sequence shown here is derived from an EMBL/GenBank/DDBJ whole genome shotgun (WGS) entry which is preliminary data.</text>
</comment>
<dbReference type="PRINTS" id="PR00598">
    <property type="entry name" value="HTHMARR"/>
</dbReference>
<dbReference type="GO" id="GO:0003700">
    <property type="term" value="F:DNA-binding transcription factor activity"/>
    <property type="evidence" value="ECO:0007669"/>
    <property type="project" value="InterPro"/>
</dbReference>
<dbReference type="GO" id="GO:0006950">
    <property type="term" value="P:response to stress"/>
    <property type="evidence" value="ECO:0007669"/>
    <property type="project" value="TreeGrafter"/>
</dbReference>
<reference evidence="2 3" key="1">
    <citation type="submission" date="2018-01" db="EMBL/GenBank/DDBJ databases">
        <title>Whole genome analyses suggest that Burkholderia sensu lato contains two further novel genera in the rhizoxinica-symbiotica group Mycetohabitans gen. nov., and Trinickia gen. nov.: implications for the evolution of diazotrophy and nodulation in the Burkholderiaceae.</title>
        <authorList>
            <person name="Estrada-de los Santos P."/>
            <person name="Palmer M."/>
            <person name="Chavez-Ramirez B."/>
            <person name="Beukes C."/>
            <person name="Steenkamp E.T."/>
            <person name="Hirsch A.M."/>
            <person name="Manyaka P."/>
            <person name="Maluk M."/>
            <person name="Lafos M."/>
            <person name="Crook M."/>
            <person name="Gross E."/>
            <person name="Simon M.F."/>
            <person name="Bueno dos Reis Junior F."/>
            <person name="Poole P.S."/>
            <person name="Venter S.N."/>
            <person name="James E.K."/>
        </authorList>
    </citation>
    <scope>NUCLEOTIDE SEQUENCE [LARGE SCALE GENOMIC DNA]</scope>
    <source>
        <strain evidence="2 3">GP25-8</strain>
    </source>
</reference>
<keyword evidence="3" id="KW-1185">Reference proteome</keyword>
<dbReference type="PANTHER" id="PTHR33164:SF43">
    <property type="entry name" value="HTH-TYPE TRANSCRIPTIONAL REPRESSOR YETL"/>
    <property type="match status" value="1"/>
</dbReference>
<dbReference type="AlphaFoldDB" id="A0A2N7WBC0"/>
<dbReference type="CDD" id="cd00090">
    <property type="entry name" value="HTH_ARSR"/>
    <property type="match status" value="1"/>
</dbReference>
<dbReference type="InterPro" id="IPR000835">
    <property type="entry name" value="HTH_MarR-typ"/>
</dbReference>
<proteinExistence type="predicted"/>
<name>A0A2N7WBC0_9BURK</name>
<dbReference type="Proteomes" id="UP000235347">
    <property type="component" value="Unassembled WGS sequence"/>
</dbReference>
<dbReference type="Pfam" id="PF01047">
    <property type="entry name" value="MarR"/>
    <property type="match status" value="1"/>
</dbReference>
<dbReference type="InterPro" id="IPR036388">
    <property type="entry name" value="WH-like_DNA-bd_sf"/>
</dbReference>
<evidence type="ECO:0000313" key="3">
    <source>
        <dbReference type="Proteomes" id="UP000235347"/>
    </source>
</evidence>
<protein>
    <submittedName>
        <fullName evidence="2">MarR family transcriptional regulator</fullName>
    </submittedName>
</protein>
<dbReference type="SUPFAM" id="SSF46785">
    <property type="entry name" value="Winged helix' DNA-binding domain"/>
    <property type="match status" value="1"/>
</dbReference>
<feature type="domain" description="HTH marR-type" evidence="1">
    <location>
        <begin position="1"/>
        <end position="134"/>
    </location>
</feature>
<evidence type="ECO:0000259" key="1">
    <source>
        <dbReference type="PROSITE" id="PS50995"/>
    </source>
</evidence>
<dbReference type="EMBL" id="PNYB01000004">
    <property type="protein sequence ID" value="PMS26681.1"/>
    <property type="molecule type" value="Genomic_DNA"/>
</dbReference>
<dbReference type="RefSeq" id="WP_102609072.1">
    <property type="nucleotide sequence ID" value="NZ_CADIKD010000011.1"/>
</dbReference>
<dbReference type="SMART" id="SM00347">
    <property type="entry name" value="HTH_MARR"/>
    <property type="match status" value="1"/>
</dbReference>
<dbReference type="InterPro" id="IPR039422">
    <property type="entry name" value="MarR/SlyA-like"/>
</dbReference>
<dbReference type="InterPro" id="IPR036390">
    <property type="entry name" value="WH_DNA-bd_sf"/>
</dbReference>
<dbReference type="PANTHER" id="PTHR33164">
    <property type="entry name" value="TRANSCRIPTIONAL REGULATOR, MARR FAMILY"/>
    <property type="match status" value="1"/>
</dbReference>